<dbReference type="Proteomes" id="UP000002742">
    <property type="component" value="Chromosome"/>
</dbReference>
<dbReference type="AlphaFoldDB" id="C6WXG6"/>
<dbReference type="GO" id="GO:0043590">
    <property type="term" value="C:bacterial nucleoid"/>
    <property type="evidence" value="ECO:0007669"/>
    <property type="project" value="TreeGrafter"/>
</dbReference>
<keyword evidence="4" id="KW-0547">Nucleotide-binding</keyword>
<dbReference type="Gene3D" id="6.10.140.1090">
    <property type="match status" value="1"/>
</dbReference>
<keyword evidence="7 9" id="KW-0234">DNA repair</keyword>
<dbReference type="STRING" id="583345.Mmol_1711"/>
<dbReference type="GO" id="GO:0005524">
    <property type="term" value="F:ATP binding"/>
    <property type="evidence" value="ECO:0007669"/>
    <property type="project" value="UniProtKB-KW"/>
</dbReference>
<dbReference type="HOGENOM" id="CLU_018297_3_1_4"/>
<dbReference type="FunFam" id="3.40.50.300:FF:000356">
    <property type="entry name" value="DNA repair protein RecN"/>
    <property type="match status" value="1"/>
</dbReference>
<dbReference type="SUPFAM" id="SSF52540">
    <property type="entry name" value="P-loop containing nucleoside triphosphate hydrolases"/>
    <property type="match status" value="1"/>
</dbReference>
<feature type="coiled-coil region" evidence="10">
    <location>
        <begin position="174"/>
        <end position="201"/>
    </location>
</feature>
<proteinExistence type="inferred from homology"/>
<keyword evidence="13" id="KW-1185">Reference proteome</keyword>
<evidence type="ECO:0000256" key="10">
    <source>
        <dbReference type="SAM" id="Coils"/>
    </source>
</evidence>
<sequence length="550" mass="59531">MLQTLSIRDFVIVDQLDLDFQSGFTVLTGETGAGKSILIDALSLALGARGEGGVTRAGCDKAEISACFSLQNNVEALTWLAEQEIAHDEPELLLRRVIYADGRSRAFINGASATMQQLKELGEFLVDIYSQNAHHSLLKAVTQRQILDEFGGLLGVAKNVAEQYKHWYRLHGLRLELEKNAEAYADELALLRDNVRELSALAFEAQEWDALQHEHLLLSNGASLINSGENCLELLSEGELSALNLLAQVQHHLQGMQAYDASLVEVSESLDSGVIQLQEASRSLNRYIQRMELDPARLSEVDARIQSIHAAARKYRSRVEDLPVLLQSWQERMAELSSFADDGALAEQERVAFSEYTKLAESLSTGRAAAAAILHQKITAEMQRLSLSGGQFSVALTPVAPSASGLEQVEFLVAGHAGVAPRSLSKVASGGELSRISLAIRVVTAQQGSIPTMIFDEVDVGIGGGVAEVVGNLLKQLGEQRQVLVITHLPQVAALGKHHLRVSKSQAGGQTLSTIAALSADSRIEEVARMLGGIALTETTRQHAKEMLLG</sequence>
<reference evidence="12 13" key="2">
    <citation type="journal article" date="2011" name="J. Bacteriol.">
        <title>Genomes of three methylotrophs from a single niche uncover genetic and metabolic divergence of Methylophilaceae.</title>
        <authorList>
            <person name="Lapidus A."/>
            <person name="Clum A."/>
            <person name="Labutti K."/>
            <person name="Kaluzhnaya M.G."/>
            <person name="Lim S."/>
            <person name="Beck D.A."/>
            <person name="Glavina Del Rio T."/>
            <person name="Nolan M."/>
            <person name="Mavromatis K."/>
            <person name="Huntemann M."/>
            <person name="Lucas S."/>
            <person name="Lidstrom M.E."/>
            <person name="Ivanova N."/>
            <person name="Chistoserdova L."/>
        </authorList>
    </citation>
    <scope>NUCLEOTIDE SEQUENCE [LARGE SCALE GENOMIC DNA]</scope>
    <source>
        <strain evidence="13">JLW8 / ATCC BAA-1282 / DSM 17540</strain>
    </source>
</reference>
<protein>
    <recommendedName>
        <fullName evidence="3 9">DNA repair protein RecN</fullName>
    </recommendedName>
    <alternativeName>
        <fullName evidence="8 9">Recombination protein N</fullName>
    </alternativeName>
</protein>
<evidence type="ECO:0000256" key="5">
    <source>
        <dbReference type="ARBA" id="ARBA00022763"/>
    </source>
</evidence>
<dbReference type="OrthoDB" id="9806954at2"/>
<dbReference type="GO" id="GO:0009432">
    <property type="term" value="P:SOS response"/>
    <property type="evidence" value="ECO:0007669"/>
    <property type="project" value="UniProtKB-ARBA"/>
</dbReference>
<evidence type="ECO:0000256" key="7">
    <source>
        <dbReference type="ARBA" id="ARBA00023204"/>
    </source>
</evidence>
<evidence type="ECO:0000313" key="12">
    <source>
        <dbReference type="EMBL" id="ACT48615.1"/>
    </source>
</evidence>
<dbReference type="CDD" id="cd03241">
    <property type="entry name" value="ABC_RecN"/>
    <property type="match status" value="2"/>
</dbReference>
<reference evidence="13" key="1">
    <citation type="submission" date="2009-07" db="EMBL/GenBank/DDBJ databases">
        <title>Complete sequence of Methylotenera mobilis JLW8.</title>
        <authorList>
            <consortium name="US DOE Joint Genome Institute"/>
            <person name="Lucas S."/>
            <person name="Copeland A."/>
            <person name="Lapidus A."/>
            <person name="Glavina del Rio T."/>
            <person name="Tice H."/>
            <person name="Bruce D."/>
            <person name="Goodwin L."/>
            <person name="Pitluck S."/>
            <person name="LaButti K.M."/>
            <person name="Clum A."/>
            <person name="Larimer F."/>
            <person name="Land M."/>
            <person name="Hauser L."/>
            <person name="Kyrpides N."/>
            <person name="Mikhailova N."/>
            <person name="Kayluzhnaya M."/>
            <person name="Chistoserdova L."/>
        </authorList>
    </citation>
    <scope>NUCLEOTIDE SEQUENCE [LARGE SCALE GENOMIC DNA]</scope>
    <source>
        <strain evidence="13">JLW8 / ATCC BAA-1282 / DSM 17540</strain>
    </source>
</reference>
<dbReference type="PANTHER" id="PTHR11059:SF0">
    <property type="entry name" value="DNA REPAIR PROTEIN RECN"/>
    <property type="match status" value="1"/>
</dbReference>
<dbReference type="PANTHER" id="PTHR11059">
    <property type="entry name" value="DNA REPAIR PROTEIN RECN"/>
    <property type="match status" value="1"/>
</dbReference>
<dbReference type="RefSeq" id="WP_015832650.1">
    <property type="nucleotide sequence ID" value="NC_012968.1"/>
</dbReference>
<comment type="function">
    <text evidence="1 9">May be involved in recombinational repair of damaged DNA.</text>
</comment>
<keyword evidence="6" id="KW-0067">ATP-binding</keyword>
<keyword evidence="10" id="KW-0175">Coiled coil</keyword>
<dbReference type="eggNOG" id="COG0497">
    <property type="taxonomic scope" value="Bacteria"/>
</dbReference>
<dbReference type="KEGG" id="mmb:Mmol_1711"/>
<dbReference type="NCBIfam" id="TIGR00634">
    <property type="entry name" value="recN"/>
    <property type="match status" value="1"/>
</dbReference>
<dbReference type="Pfam" id="PF02463">
    <property type="entry name" value="SMC_N"/>
    <property type="match status" value="1"/>
</dbReference>
<keyword evidence="5 9" id="KW-0227">DNA damage</keyword>
<dbReference type="FunFam" id="3.40.50.300:FF:000319">
    <property type="entry name" value="DNA repair protein RecN"/>
    <property type="match status" value="1"/>
</dbReference>
<evidence type="ECO:0000256" key="3">
    <source>
        <dbReference type="ARBA" id="ARBA00021315"/>
    </source>
</evidence>
<dbReference type="NCBIfam" id="NF008121">
    <property type="entry name" value="PRK10869.1"/>
    <property type="match status" value="1"/>
</dbReference>
<dbReference type="GO" id="GO:0006281">
    <property type="term" value="P:DNA repair"/>
    <property type="evidence" value="ECO:0007669"/>
    <property type="project" value="UniProtKB-KW"/>
</dbReference>
<dbReference type="GO" id="GO:0006310">
    <property type="term" value="P:DNA recombination"/>
    <property type="evidence" value="ECO:0007669"/>
    <property type="project" value="InterPro"/>
</dbReference>
<dbReference type="EMBL" id="CP001672">
    <property type="protein sequence ID" value="ACT48615.1"/>
    <property type="molecule type" value="Genomic_DNA"/>
</dbReference>
<evidence type="ECO:0000256" key="8">
    <source>
        <dbReference type="ARBA" id="ARBA00033408"/>
    </source>
</evidence>
<dbReference type="InterPro" id="IPR004604">
    <property type="entry name" value="DNA_recomb/repair_RecN"/>
</dbReference>
<dbReference type="Gene3D" id="3.40.50.300">
    <property type="entry name" value="P-loop containing nucleotide triphosphate hydrolases"/>
    <property type="match status" value="2"/>
</dbReference>
<organism evidence="12 13">
    <name type="scientific">Methylotenera mobilis (strain JLW8 / ATCC BAA-1282 / DSM 17540)</name>
    <dbReference type="NCBI Taxonomy" id="583345"/>
    <lineage>
        <taxon>Bacteria</taxon>
        <taxon>Pseudomonadati</taxon>
        <taxon>Pseudomonadota</taxon>
        <taxon>Betaproteobacteria</taxon>
        <taxon>Nitrosomonadales</taxon>
        <taxon>Methylophilaceae</taxon>
        <taxon>Methylotenera</taxon>
    </lineage>
</organism>
<feature type="domain" description="RecF/RecN/SMC N-terminal" evidence="11">
    <location>
        <begin position="2"/>
        <end position="507"/>
    </location>
</feature>
<gene>
    <name evidence="12" type="ordered locus">Mmol_1711</name>
</gene>
<evidence type="ECO:0000256" key="2">
    <source>
        <dbReference type="ARBA" id="ARBA00009441"/>
    </source>
</evidence>
<evidence type="ECO:0000313" key="13">
    <source>
        <dbReference type="Proteomes" id="UP000002742"/>
    </source>
</evidence>
<accession>C6WXG6</accession>
<evidence type="ECO:0000256" key="9">
    <source>
        <dbReference type="PIRNR" id="PIRNR003128"/>
    </source>
</evidence>
<evidence type="ECO:0000259" key="11">
    <source>
        <dbReference type="Pfam" id="PF02463"/>
    </source>
</evidence>
<dbReference type="PIRSF" id="PIRSF003128">
    <property type="entry name" value="RecN"/>
    <property type="match status" value="1"/>
</dbReference>
<comment type="similarity">
    <text evidence="2 9">Belongs to the RecN family.</text>
</comment>
<name>C6WXG6_METML</name>
<evidence type="ECO:0000256" key="6">
    <source>
        <dbReference type="ARBA" id="ARBA00022840"/>
    </source>
</evidence>
<evidence type="ECO:0000256" key="1">
    <source>
        <dbReference type="ARBA" id="ARBA00003618"/>
    </source>
</evidence>
<dbReference type="InterPro" id="IPR027417">
    <property type="entry name" value="P-loop_NTPase"/>
</dbReference>
<evidence type="ECO:0000256" key="4">
    <source>
        <dbReference type="ARBA" id="ARBA00022741"/>
    </source>
</evidence>
<dbReference type="InterPro" id="IPR003395">
    <property type="entry name" value="RecF/RecN/SMC_N"/>
</dbReference>